<dbReference type="Gene3D" id="2.170.15.10">
    <property type="entry name" value="Proaerolysin, chain A, domain 3"/>
    <property type="match status" value="1"/>
</dbReference>
<feature type="domain" description="Insecticidal crystal toxin" evidence="2">
    <location>
        <begin position="300"/>
        <end position="386"/>
    </location>
</feature>
<dbReference type="Pfam" id="PF05431">
    <property type="entry name" value="Toxin_10"/>
    <property type="match status" value="1"/>
</dbReference>
<feature type="region of interest" description="Disordered" evidence="1">
    <location>
        <begin position="469"/>
        <end position="490"/>
    </location>
</feature>
<evidence type="ECO:0000313" key="4">
    <source>
        <dbReference type="Proteomes" id="UP000503540"/>
    </source>
</evidence>
<organism evidence="3 4">
    <name type="scientific">Nocardia arthritidis</name>
    <dbReference type="NCBI Taxonomy" id="228602"/>
    <lineage>
        <taxon>Bacteria</taxon>
        <taxon>Bacillati</taxon>
        <taxon>Actinomycetota</taxon>
        <taxon>Actinomycetes</taxon>
        <taxon>Mycobacteriales</taxon>
        <taxon>Nocardiaceae</taxon>
        <taxon>Nocardia</taxon>
    </lineage>
</organism>
<keyword evidence="4" id="KW-1185">Reference proteome</keyword>
<dbReference type="InterPro" id="IPR008872">
    <property type="entry name" value="Toxin_P42"/>
</dbReference>
<evidence type="ECO:0000313" key="3">
    <source>
        <dbReference type="EMBL" id="QIS15749.1"/>
    </source>
</evidence>
<name>A0A6G9YR14_9NOCA</name>
<dbReference type="PANTHER" id="PTHR48219">
    <property type="entry name" value="VACUOLAR PROTEIN SORTING-ASSOCIATED PROTEIN 62-RELATED"/>
    <property type="match status" value="1"/>
</dbReference>
<dbReference type="EMBL" id="CP046172">
    <property type="protein sequence ID" value="QIS15749.1"/>
    <property type="molecule type" value="Genomic_DNA"/>
</dbReference>
<reference evidence="3 4" key="1">
    <citation type="journal article" date="2019" name="ACS Chem. Biol.">
        <title>Identification and Mobilization of a Cryptic Antibiotic Biosynthesis Gene Locus from a Human-Pathogenic Nocardia Isolate.</title>
        <authorList>
            <person name="Herisse M."/>
            <person name="Ishida K."/>
            <person name="Porter J.L."/>
            <person name="Howden B."/>
            <person name="Hertweck C."/>
            <person name="Stinear T.P."/>
            <person name="Pidot S.J."/>
        </authorList>
    </citation>
    <scope>NUCLEOTIDE SEQUENCE [LARGE SCALE GENOMIC DNA]</scope>
    <source>
        <strain evidence="3 4">AUSMDU00012717</strain>
    </source>
</reference>
<dbReference type="Proteomes" id="UP000503540">
    <property type="component" value="Chromosome"/>
</dbReference>
<sequence>MVVCCNSFTPPEAGGRIRLRGQRGLLSAPIAVRGIFEGKQGIVMVDSIRYGALDIAVTDQFNRRWDDRGSGATMHGAFFNPNCGGALFQQGWRYLGSVGHSGDHEDITGKRATILVRGANAADQMVKPPVRFELIWKDQGSGAKANGAVWRPIPPQGYVALGDVWGSWNSWDPPNLEYYGCIRRELAGRRYVREGRIGSLIWWDKKSGAKSDVSTWQIQPLAYPSDSTERLILGADLLRAQANYDTPTESVYVLDVPAAVVKRNPPAIPVLTSHQEPDPIAQITDRAVTVPCTVVTDPGKTIAWQIANSPFYTLERRVNYSLQIFRNNQNGTTPAESSVSVTTGVTETASEEYSKRTSVTVTAKAGIEIKGLSAGIETSVTTELGYSSRYEVAQLRSVTKTHGLTTPPQASGALWSATHEIIAIRRDGEAIGGGSGLKFDIDSYVTGQYPSDARVVDTVDGAIVENSDPAEAFGTTTPNVPAAEPIPPID</sequence>
<dbReference type="PANTHER" id="PTHR48219:SF2">
    <property type="entry name" value="VACUOLAR PROTEIN SORTING-ASSOCIATED PROTEIN 62"/>
    <property type="match status" value="1"/>
</dbReference>
<accession>A0A6G9YR14</accession>
<gene>
    <name evidence="3" type="ORF">F5544_39655</name>
</gene>
<protein>
    <submittedName>
        <fullName evidence="3">DUF946 domain-containing protein</fullName>
    </submittedName>
</protein>
<evidence type="ECO:0000256" key="1">
    <source>
        <dbReference type="SAM" id="MobiDB-lite"/>
    </source>
</evidence>
<evidence type="ECO:0000259" key="2">
    <source>
        <dbReference type="Pfam" id="PF05431"/>
    </source>
</evidence>
<dbReference type="AlphaFoldDB" id="A0A6G9YR14"/>
<dbReference type="Pfam" id="PF06101">
    <property type="entry name" value="Vps62"/>
    <property type="match status" value="1"/>
</dbReference>
<dbReference type="InterPro" id="IPR009291">
    <property type="entry name" value="Vps62"/>
</dbReference>
<dbReference type="GO" id="GO:0090729">
    <property type="term" value="F:toxin activity"/>
    <property type="evidence" value="ECO:0007669"/>
    <property type="project" value="InterPro"/>
</dbReference>
<dbReference type="KEGG" id="nah:F5544_39655"/>
<proteinExistence type="predicted"/>
<dbReference type="SUPFAM" id="SSF56973">
    <property type="entry name" value="Aerolisin/ETX pore-forming domain"/>
    <property type="match status" value="1"/>
</dbReference>